<dbReference type="RefSeq" id="WP_027288515.1">
    <property type="nucleotide sequence ID" value="NZ_NRRE01000006.1"/>
</dbReference>
<gene>
    <name evidence="1" type="ORF">CKO21_00615</name>
</gene>
<sequence length="130" mass="13883">MGQLIAIDFNAGKVVPQFAAHQDADPMTNFTPAEVDPQDAMVAPSNHPSHPVTAHSAYHRANVSNAIGTPAQTRHAMSTLLTGAADLEQATVRLRTDTQNLHAAVAKLKETRDDLIKLPTEMRALLAAAL</sequence>
<proteinExistence type="predicted"/>
<keyword evidence="2" id="KW-1185">Reference proteome</keyword>
<comment type="caution">
    <text evidence="1">The sequence shown here is derived from an EMBL/GenBank/DDBJ whole genome shotgun (WGS) entry which is preliminary data.</text>
</comment>
<accession>A0A934QFL8</accession>
<dbReference type="EMBL" id="NRRE01000006">
    <property type="protein sequence ID" value="MBK1695747.1"/>
    <property type="molecule type" value="Genomic_DNA"/>
</dbReference>
<protein>
    <submittedName>
        <fullName evidence="1">Uncharacterized protein</fullName>
    </submittedName>
</protein>
<reference evidence="1" key="2">
    <citation type="journal article" date="2020" name="Microorganisms">
        <title>Osmotic Adaptation and Compatible Solute Biosynthesis of Phototrophic Bacteria as Revealed from Genome Analyses.</title>
        <authorList>
            <person name="Imhoff J.F."/>
            <person name="Rahn T."/>
            <person name="Kunzel S."/>
            <person name="Keller A."/>
            <person name="Neulinger S.C."/>
        </authorList>
    </citation>
    <scope>NUCLEOTIDE SEQUENCE</scope>
    <source>
        <strain evidence="1">DSM 9154</strain>
    </source>
</reference>
<dbReference type="AlphaFoldDB" id="A0A934QFL8"/>
<organism evidence="1 2">
    <name type="scientific">Rhodovibrio salinarum</name>
    <dbReference type="NCBI Taxonomy" id="1087"/>
    <lineage>
        <taxon>Bacteria</taxon>
        <taxon>Pseudomonadati</taxon>
        <taxon>Pseudomonadota</taxon>
        <taxon>Alphaproteobacteria</taxon>
        <taxon>Rhodospirillales</taxon>
        <taxon>Rhodovibrionaceae</taxon>
        <taxon>Rhodovibrio</taxon>
    </lineage>
</organism>
<evidence type="ECO:0000313" key="2">
    <source>
        <dbReference type="Proteomes" id="UP000778970"/>
    </source>
</evidence>
<evidence type="ECO:0000313" key="1">
    <source>
        <dbReference type="EMBL" id="MBK1695747.1"/>
    </source>
</evidence>
<name>A0A934QFL8_9PROT</name>
<dbReference type="Proteomes" id="UP000778970">
    <property type="component" value="Unassembled WGS sequence"/>
</dbReference>
<reference evidence="1" key="1">
    <citation type="submission" date="2017-08" db="EMBL/GenBank/DDBJ databases">
        <authorList>
            <person name="Imhoff J.F."/>
            <person name="Rahn T."/>
            <person name="Kuenzel S."/>
            <person name="Neulinger S.C."/>
        </authorList>
    </citation>
    <scope>NUCLEOTIDE SEQUENCE</scope>
    <source>
        <strain evidence="1">DSM 9154</strain>
    </source>
</reference>